<dbReference type="InterPro" id="IPR027417">
    <property type="entry name" value="P-loop_NTPase"/>
</dbReference>
<dbReference type="EMBL" id="JAOQAZ010000030">
    <property type="protein sequence ID" value="KAJ4250569.1"/>
    <property type="molecule type" value="Genomic_DNA"/>
</dbReference>
<evidence type="ECO:0000256" key="2">
    <source>
        <dbReference type="SAM" id="MobiDB-lite"/>
    </source>
</evidence>
<dbReference type="Pfam" id="PF01388">
    <property type="entry name" value="ARID"/>
    <property type="match status" value="1"/>
</dbReference>
<dbReference type="Pfam" id="PF24883">
    <property type="entry name" value="NPHP3_N"/>
    <property type="match status" value="1"/>
</dbReference>
<dbReference type="InterPro" id="IPR056884">
    <property type="entry name" value="NPHP3-like_N"/>
</dbReference>
<protein>
    <recommendedName>
        <fullName evidence="3">ARID domain-containing protein</fullName>
    </recommendedName>
</protein>
<dbReference type="PANTHER" id="PTHR10039">
    <property type="entry name" value="AMELOGENIN"/>
    <property type="match status" value="1"/>
</dbReference>
<dbReference type="SMART" id="SM01014">
    <property type="entry name" value="ARID"/>
    <property type="match status" value="1"/>
</dbReference>
<feature type="domain" description="ARID" evidence="3">
    <location>
        <begin position="646"/>
        <end position="739"/>
    </location>
</feature>
<comment type="caution">
    <text evidence="4">The sequence shown here is derived from an EMBL/GenBank/DDBJ whole genome shotgun (WGS) entry which is preliminary data.</text>
</comment>
<dbReference type="Gene3D" id="1.10.150.60">
    <property type="entry name" value="ARID DNA-binding domain"/>
    <property type="match status" value="1"/>
</dbReference>
<dbReference type="InterPro" id="IPR036431">
    <property type="entry name" value="ARID_dom_sf"/>
</dbReference>
<dbReference type="Gene3D" id="3.40.50.300">
    <property type="entry name" value="P-loop containing nucleotide triphosphate hydrolases"/>
    <property type="match status" value="1"/>
</dbReference>
<feature type="compositionally biased region" description="Polar residues" evidence="2">
    <location>
        <begin position="1138"/>
        <end position="1167"/>
    </location>
</feature>
<dbReference type="GO" id="GO:0003677">
    <property type="term" value="F:DNA binding"/>
    <property type="evidence" value="ECO:0007669"/>
    <property type="project" value="InterPro"/>
</dbReference>
<keyword evidence="5" id="KW-1185">Reference proteome</keyword>
<dbReference type="PANTHER" id="PTHR10039:SF5">
    <property type="entry name" value="NACHT DOMAIN-CONTAINING PROTEIN"/>
    <property type="match status" value="1"/>
</dbReference>
<evidence type="ECO:0000256" key="1">
    <source>
        <dbReference type="ARBA" id="ARBA00022737"/>
    </source>
</evidence>
<evidence type="ECO:0000313" key="4">
    <source>
        <dbReference type="EMBL" id="KAJ4250569.1"/>
    </source>
</evidence>
<evidence type="ECO:0000259" key="3">
    <source>
        <dbReference type="PROSITE" id="PS51011"/>
    </source>
</evidence>
<feature type="compositionally biased region" description="Basic and acidic residues" evidence="2">
    <location>
        <begin position="1171"/>
        <end position="1180"/>
    </location>
</feature>
<reference evidence="4" key="1">
    <citation type="submission" date="2022-09" db="EMBL/GenBank/DDBJ databases">
        <title>Fusarium specimens isolated from Avocado Roots.</title>
        <authorList>
            <person name="Stajich J."/>
            <person name="Roper C."/>
            <person name="Heimlech-Rivalta G."/>
        </authorList>
    </citation>
    <scope>NUCLEOTIDE SEQUENCE</scope>
    <source>
        <strain evidence="4">CF00136</strain>
    </source>
</reference>
<organism evidence="4 5">
    <name type="scientific">Fusarium torreyae</name>
    <dbReference type="NCBI Taxonomy" id="1237075"/>
    <lineage>
        <taxon>Eukaryota</taxon>
        <taxon>Fungi</taxon>
        <taxon>Dikarya</taxon>
        <taxon>Ascomycota</taxon>
        <taxon>Pezizomycotina</taxon>
        <taxon>Sordariomycetes</taxon>
        <taxon>Hypocreomycetidae</taxon>
        <taxon>Hypocreales</taxon>
        <taxon>Nectriaceae</taxon>
        <taxon>Fusarium</taxon>
    </lineage>
</organism>
<dbReference type="PROSITE" id="PS51011">
    <property type="entry name" value="ARID"/>
    <property type="match status" value="1"/>
</dbReference>
<dbReference type="SUPFAM" id="SSF52540">
    <property type="entry name" value="P-loop containing nucleoside triphosphate hydrolases"/>
    <property type="match status" value="1"/>
</dbReference>
<accession>A0A9W8RNQ3</accession>
<name>A0A9W8RNQ3_9HYPO</name>
<keyword evidence="1" id="KW-0677">Repeat</keyword>
<dbReference type="InterPro" id="IPR001606">
    <property type="entry name" value="ARID_dom"/>
</dbReference>
<evidence type="ECO:0000313" key="5">
    <source>
        <dbReference type="Proteomes" id="UP001152049"/>
    </source>
</evidence>
<gene>
    <name evidence="4" type="ORF">NW762_011826</name>
</gene>
<proteinExistence type="predicted"/>
<dbReference type="CDD" id="cd16100">
    <property type="entry name" value="ARID"/>
    <property type="match status" value="1"/>
</dbReference>
<dbReference type="SMART" id="SM00501">
    <property type="entry name" value="BRIGHT"/>
    <property type="match status" value="1"/>
</dbReference>
<sequence>MDSISALSLSCDIIRFIKFAENLLSDTSDIFVVSSGTESPLDNHRLQAIHSQLASLATHLDDGLFKYYNKKDQPSDEKHATLEKYAIGCTQDCASLLRAVETLLHNEDKGPKYGKSFSAFFDQIVKQEPMESVKVDIQSLSSFAIPRMHLLTGEYIQHIQDQLGRINEDFGLFGGAQPSAFEKLQRSTGHLDQLAKAMPSPRLAPAAWERLCDKFAELSMGVQEFPKAIRILYRLDYPKRLLRQGRISEPHEGTFEWMSNHQDATETRDASASLRNWLSSDEKLFWVTGKAGSGKSTFMKFIADHQDARRLLETWAGHRELLAISHYFDINGTSTQKSLEGLLRSLICGIISAKPSLTTKLFLAPRDALLVQSSWTVSELESALSRMIMDTDFPVNVCFFIDGLDECQGDHAIICEQIENIAQFARKEDSPERKIRSSRLSHDLPKDLSGYISGKANGVFLWAVFATRLLLEGLFLHHRVFNRVQRVEAIPDELGSLLMLALESVDVSRQEKMAGALTIARDADQPLPAELFFFHDMGYDDDMFAFHQPTELLPYDSEQAQKLHLTVHQHLQRICQGVLEVSVGKVVFMHRMVSELMHAPNISDLLQAKIRRTFDLDLSLFKASIAWLKRTRFKRDEHFDSQPEPTVASLAFLQRLSIFHAQRGNIMPDILYFRRQAVDLFSMSKAVDIRGGFRNVCKYKVWSDVVHDLGYDNKTTPSASKSLMNMYEIWLYPYEEHLHQTMLGEKDPMDEIPDLVKSLRKIFEFARRCDQKGRNPAAVTEALLDNLEESLQRMIARQQFGMSNISMARGIYRHLVIESGIEGYTMNKCLSPSYFDNEYSQKHRSPICSALGVTPHLDIQFREPIRMWRCNYCYCETTFSSGNICRNSSCQFLYNSECLTYFVEVGPHFLAPAQLSSTLPNQWLLEKLLDIGHDPNKTHYGGETPWTAFIRTYVSNTTLGQLLKSSALGALPLNEISHLMLLHGANPEAYVDMFDLRSRTWRVPVWFKFLMLAPRMQSARQNTSERVFGMMLDGIPTLLHTEALLKSQSGDEVFEWVSYRIWKICTDNFELPRMPKDHSRSDAELLFKIFVKVCEKTLGDSEALDVACHYFSGCFWPDHPDLRSQILMFVPSNKSTLGHTTNSSFTPGENMESTSHQIATSTTSLESPENAEAKPEKDGGIDDDDERGANLDGEYIDDVASIQSVDDDIHSNTSSIVRTHHTIAAERQVGVLLARHPDVRFMLEESVEIMPKDRLKRNIRKSLKLLYLQLKEHVQDDVQMQVLTTRILRGRGSRTRISERTVNNEWMDLVSKPDNYEGDLRSINYKDRAFLDSWLSQIQPPERVYQKLHEDVQALNEVLDESENITSEEDDSSVLEDFQAMQSAKDFLMNGLPFQTFLTHLGLSLLPDCLRQIMHLATWDAIGLVYTPFDTALGIGGL</sequence>
<dbReference type="OrthoDB" id="443402at2759"/>
<dbReference type="Proteomes" id="UP001152049">
    <property type="component" value="Unassembled WGS sequence"/>
</dbReference>
<feature type="region of interest" description="Disordered" evidence="2">
    <location>
        <begin position="1138"/>
        <end position="1190"/>
    </location>
</feature>
<dbReference type="SUPFAM" id="SSF46774">
    <property type="entry name" value="ARID-like"/>
    <property type="match status" value="1"/>
</dbReference>